<reference evidence="2" key="1">
    <citation type="submission" date="2023-07" db="EMBL/GenBank/DDBJ databases">
        <authorList>
            <person name="Colorado M.A."/>
            <person name="Villamil L.M."/>
            <person name="Melo J.F."/>
            <person name="Rodriguez J.A."/>
            <person name="Ruiz R.Y."/>
        </authorList>
    </citation>
    <scope>NUCLEOTIDE SEQUENCE [LARGE SCALE GENOMIC DNA]</scope>
    <source>
        <strain evidence="2">C33</strain>
    </source>
</reference>
<name>A0ABU4W8N7_9FUSO</name>
<evidence type="ECO:0000313" key="2">
    <source>
        <dbReference type="Proteomes" id="UP001279681"/>
    </source>
</evidence>
<sequence>MIKKLAYLSPLALLALQGCTSLIDGHLVAVDSYAPKPVMAGTYYLSAQGPEDGLQKQTFENSLQTMLASKGYTRTFVNKGANYNIVYNYSVSGPYTSEETFPAAANEWWGVEQTYGGVHNGMFEEAWYSDDTQYVNYFVKQLSLSAYNNNIPVWQVKGHVQAETPNLNEDYQYLISGISDYIDQSSGKVVYINVVKNSKTGEYTATKW</sequence>
<proteinExistence type="predicted"/>
<dbReference type="EMBL" id="JAVIKH010000005">
    <property type="protein sequence ID" value="MDX8335881.1"/>
    <property type="molecule type" value="Genomic_DNA"/>
</dbReference>
<organism evidence="1 2">
    <name type="scientific">Candidatus Cetobacterium colombiensis</name>
    <dbReference type="NCBI Taxonomy" id="3073100"/>
    <lineage>
        <taxon>Bacteria</taxon>
        <taxon>Fusobacteriati</taxon>
        <taxon>Fusobacteriota</taxon>
        <taxon>Fusobacteriia</taxon>
        <taxon>Fusobacteriales</taxon>
        <taxon>Fusobacteriaceae</taxon>
        <taxon>Cetobacterium</taxon>
    </lineage>
</organism>
<keyword evidence="2" id="KW-1185">Reference proteome</keyword>
<dbReference type="Proteomes" id="UP001279681">
    <property type="component" value="Unassembled WGS sequence"/>
</dbReference>
<gene>
    <name evidence="1" type="ORF">RFV38_05125</name>
</gene>
<dbReference type="PROSITE" id="PS51257">
    <property type="entry name" value="PROKAR_LIPOPROTEIN"/>
    <property type="match status" value="1"/>
</dbReference>
<protein>
    <recommendedName>
        <fullName evidence="3">DUF4136 domain-containing protein</fullName>
    </recommendedName>
</protein>
<dbReference type="RefSeq" id="WP_320313286.1">
    <property type="nucleotide sequence ID" value="NZ_JAVIKH010000005.1"/>
</dbReference>
<comment type="caution">
    <text evidence="1">The sequence shown here is derived from an EMBL/GenBank/DDBJ whole genome shotgun (WGS) entry which is preliminary data.</text>
</comment>
<evidence type="ECO:0008006" key="3">
    <source>
        <dbReference type="Google" id="ProtNLM"/>
    </source>
</evidence>
<evidence type="ECO:0000313" key="1">
    <source>
        <dbReference type="EMBL" id="MDX8335881.1"/>
    </source>
</evidence>
<accession>A0ABU4W8N7</accession>